<accession>A0A0V0GVP4</accession>
<name>A0A0V0GVP4_SOLCH</name>
<evidence type="ECO:0000313" key="1">
    <source>
        <dbReference type="EMBL" id="JAP11978.1"/>
    </source>
</evidence>
<dbReference type="EMBL" id="GEDG01030356">
    <property type="protein sequence ID" value="JAP11978.1"/>
    <property type="molecule type" value="Transcribed_RNA"/>
</dbReference>
<protein>
    <submittedName>
        <fullName evidence="1">Putative ovule protein</fullName>
    </submittedName>
</protein>
<sequence length="83" mass="9315">MTKPSQVIFSHVRFMNSTLIQWDSTNNLFQKRRIRCFADLMSVIEKLPSSNIVSGADAASMQTLGSSEPITLTQSVNLYAKVY</sequence>
<proteinExistence type="predicted"/>
<reference evidence="1" key="1">
    <citation type="submission" date="2015-12" db="EMBL/GenBank/DDBJ databases">
        <title>Gene expression during late stages of embryo sac development: a critical building block for successful pollen-pistil interactions.</title>
        <authorList>
            <person name="Liu Y."/>
            <person name="Joly V."/>
            <person name="Sabar M."/>
            <person name="Matton D.P."/>
        </authorList>
    </citation>
    <scope>NUCLEOTIDE SEQUENCE</scope>
</reference>
<organism evidence="1">
    <name type="scientific">Solanum chacoense</name>
    <name type="common">Chaco potato</name>
    <dbReference type="NCBI Taxonomy" id="4108"/>
    <lineage>
        <taxon>Eukaryota</taxon>
        <taxon>Viridiplantae</taxon>
        <taxon>Streptophyta</taxon>
        <taxon>Embryophyta</taxon>
        <taxon>Tracheophyta</taxon>
        <taxon>Spermatophyta</taxon>
        <taxon>Magnoliopsida</taxon>
        <taxon>eudicotyledons</taxon>
        <taxon>Gunneridae</taxon>
        <taxon>Pentapetalae</taxon>
        <taxon>asterids</taxon>
        <taxon>lamiids</taxon>
        <taxon>Solanales</taxon>
        <taxon>Solanaceae</taxon>
        <taxon>Solanoideae</taxon>
        <taxon>Solaneae</taxon>
        <taxon>Solanum</taxon>
    </lineage>
</organism>
<dbReference type="AlphaFoldDB" id="A0A0V0GVP4"/>